<proteinExistence type="predicted"/>
<accession>A0A2G5CP54</accession>
<dbReference type="Proteomes" id="UP000230069">
    <property type="component" value="Unassembled WGS sequence"/>
</dbReference>
<dbReference type="EMBL" id="KZ305061">
    <property type="protein sequence ID" value="PIA32617.1"/>
    <property type="molecule type" value="Genomic_DNA"/>
</dbReference>
<dbReference type="OrthoDB" id="641149at2759"/>
<dbReference type="GO" id="GO:0003677">
    <property type="term" value="F:DNA binding"/>
    <property type="evidence" value="ECO:0007669"/>
    <property type="project" value="UniProtKB-KW"/>
</dbReference>
<dbReference type="InterPro" id="IPR050390">
    <property type="entry name" value="C5-Methyltransferase"/>
</dbReference>
<dbReference type="InterPro" id="IPR030380">
    <property type="entry name" value="SAM_MeTfrase_DRM"/>
</dbReference>
<dbReference type="InParanoid" id="A0A2G5CP54"/>
<dbReference type="PANTHER" id="PTHR23068">
    <property type="entry name" value="DNA CYTOSINE-5- -METHYLTRANSFERASE 3-RELATED"/>
    <property type="match status" value="1"/>
</dbReference>
<keyword evidence="7" id="KW-0539">Nucleus</keyword>
<dbReference type="PROSITE" id="PS51680">
    <property type="entry name" value="SAM_MT_DRM"/>
    <property type="match status" value="1"/>
</dbReference>
<feature type="domain" description="SAM-dependent MTase DRM-type" evidence="9">
    <location>
        <begin position="173"/>
        <end position="471"/>
    </location>
</feature>
<evidence type="ECO:0008006" key="12">
    <source>
        <dbReference type="Google" id="ProtNLM"/>
    </source>
</evidence>
<dbReference type="GO" id="GO:0005634">
    <property type="term" value="C:nucleus"/>
    <property type="evidence" value="ECO:0007669"/>
    <property type="project" value="UniProtKB-SubCell"/>
</dbReference>
<organism evidence="10 11">
    <name type="scientific">Aquilegia coerulea</name>
    <name type="common">Rocky mountain columbine</name>
    <dbReference type="NCBI Taxonomy" id="218851"/>
    <lineage>
        <taxon>Eukaryota</taxon>
        <taxon>Viridiplantae</taxon>
        <taxon>Streptophyta</taxon>
        <taxon>Embryophyta</taxon>
        <taxon>Tracheophyta</taxon>
        <taxon>Spermatophyta</taxon>
        <taxon>Magnoliopsida</taxon>
        <taxon>Ranunculales</taxon>
        <taxon>Ranunculaceae</taxon>
        <taxon>Thalictroideae</taxon>
        <taxon>Aquilegia</taxon>
    </lineage>
</organism>
<evidence type="ECO:0000256" key="1">
    <source>
        <dbReference type="ARBA" id="ARBA00004123"/>
    </source>
</evidence>
<gene>
    <name evidence="10" type="ORF">AQUCO_04400068v1</name>
</gene>
<comment type="subcellular location">
    <subcellularLocation>
        <location evidence="1">Nucleus</location>
    </subcellularLocation>
</comment>
<dbReference type="PANTHER" id="PTHR23068:SF25">
    <property type="entry name" value="DNA (CYTOSINE-5)-METHYLTRANSFERASE DRM2"/>
    <property type="match status" value="1"/>
</dbReference>
<evidence type="ECO:0000256" key="5">
    <source>
        <dbReference type="ARBA" id="ARBA00022737"/>
    </source>
</evidence>
<evidence type="ECO:0000313" key="11">
    <source>
        <dbReference type="Proteomes" id="UP000230069"/>
    </source>
</evidence>
<keyword evidence="5" id="KW-0677">Repeat</keyword>
<protein>
    <recommendedName>
        <fullName evidence="12">SAM-dependent MTase DRM-type domain-containing protein</fullName>
    </recommendedName>
</protein>
<feature type="domain" description="UBA" evidence="8">
    <location>
        <begin position="39"/>
        <end position="82"/>
    </location>
</feature>
<dbReference type="InterPro" id="IPR015940">
    <property type="entry name" value="UBA"/>
</dbReference>
<dbReference type="AlphaFoldDB" id="A0A2G5CP54"/>
<sequence>MGFSKSMVVKAIDENGESNLEVILETLLTVSEDGENMLMLDKEGKLLYLIEMGFPVEEASSAIDAYGPDSSVMELLDFIYASQMAKTAEKPLQEPPHAIFDDDETGPSTSHVYTSTNKKRKNLFDIENTWKRRCEKKSRQDHKRAILDEDGVTLRIPVPMIGFGIPNDQRPLFERKLPGAAIGPPYFYYENVACTPKGVWDTISRFLYEIKPEFVDSVYFSAAARKRGYIHNLPIHNRYPLMPIPPLTVQEALPSTKKWWPSWDKRTKLNCLRTRVAPVTQKLRDMLERCDGVPSLQTQKDIVHECKQGNLVWVGKNRLAPLEPHEMEIILGYPENHTRGGGTPRNERYNALGNSFQVDTVAYHLSVLKNIFPNGITVLSLFSGIGGAEVALHRLSIPLKNVVSVEKSEINRNILRSWWEQTDQKGNLIEIEDVEQLTADKLEHFINLLGGFDLIVGGSPWKFSIQMCVLT</sequence>
<evidence type="ECO:0000256" key="2">
    <source>
        <dbReference type="ARBA" id="ARBA00022603"/>
    </source>
</evidence>
<keyword evidence="2" id="KW-0489">Methyltransferase</keyword>
<evidence type="ECO:0000256" key="6">
    <source>
        <dbReference type="ARBA" id="ARBA00023125"/>
    </source>
</evidence>
<keyword evidence="11" id="KW-1185">Reference proteome</keyword>
<dbReference type="GO" id="GO:0032259">
    <property type="term" value="P:methylation"/>
    <property type="evidence" value="ECO:0007669"/>
    <property type="project" value="UniProtKB-KW"/>
</dbReference>
<name>A0A2G5CP54_AQUCA</name>
<keyword evidence="6" id="KW-0238">DNA-binding</keyword>
<keyword evidence="4" id="KW-0949">S-adenosyl-L-methionine</keyword>
<dbReference type="Gene3D" id="3.40.50.150">
    <property type="entry name" value="Vaccinia Virus protein VP39"/>
    <property type="match status" value="2"/>
</dbReference>
<dbReference type="STRING" id="218851.A0A2G5CP54"/>
<dbReference type="SUPFAM" id="SSF53335">
    <property type="entry name" value="S-adenosyl-L-methionine-dependent methyltransferases"/>
    <property type="match status" value="2"/>
</dbReference>
<dbReference type="InterPro" id="IPR029063">
    <property type="entry name" value="SAM-dependent_MTases_sf"/>
</dbReference>
<reference evidence="10 11" key="1">
    <citation type="submission" date="2017-09" db="EMBL/GenBank/DDBJ databases">
        <title>WGS assembly of Aquilegia coerulea Goldsmith.</title>
        <authorList>
            <person name="Hodges S."/>
            <person name="Kramer E."/>
            <person name="Nordborg M."/>
            <person name="Tomkins J."/>
            <person name="Borevitz J."/>
            <person name="Derieg N."/>
            <person name="Yan J."/>
            <person name="Mihaltcheva S."/>
            <person name="Hayes R.D."/>
            <person name="Rokhsar D."/>
        </authorList>
    </citation>
    <scope>NUCLEOTIDE SEQUENCE [LARGE SCALE GENOMIC DNA]</scope>
    <source>
        <strain evidence="11">cv. Goldsmith</strain>
    </source>
</reference>
<evidence type="ECO:0000259" key="8">
    <source>
        <dbReference type="PROSITE" id="PS50030"/>
    </source>
</evidence>
<evidence type="ECO:0000313" key="10">
    <source>
        <dbReference type="EMBL" id="PIA32617.1"/>
    </source>
</evidence>
<keyword evidence="3" id="KW-0808">Transferase</keyword>
<evidence type="ECO:0000256" key="4">
    <source>
        <dbReference type="ARBA" id="ARBA00022691"/>
    </source>
</evidence>
<dbReference type="GO" id="GO:0003886">
    <property type="term" value="F:DNA (cytosine-5-)-methyltransferase activity"/>
    <property type="evidence" value="ECO:0007669"/>
    <property type="project" value="TreeGrafter"/>
</dbReference>
<evidence type="ECO:0000256" key="3">
    <source>
        <dbReference type="ARBA" id="ARBA00022679"/>
    </source>
</evidence>
<dbReference type="PROSITE" id="PS50030">
    <property type="entry name" value="UBA"/>
    <property type="match status" value="1"/>
</dbReference>
<evidence type="ECO:0000259" key="9">
    <source>
        <dbReference type="PROSITE" id="PS51680"/>
    </source>
</evidence>
<evidence type="ECO:0000256" key="7">
    <source>
        <dbReference type="ARBA" id="ARBA00023242"/>
    </source>
</evidence>